<feature type="transmembrane region" description="Helical" evidence="6">
    <location>
        <begin position="200"/>
        <end position="221"/>
    </location>
</feature>
<dbReference type="InterPro" id="IPR020846">
    <property type="entry name" value="MFS_dom"/>
</dbReference>
<feature type="transmembrane region" description="Helical" evidence="6">
    <location>
        <begin position="484"/>
        <end position="510"/>
    </location>
</feature>
<dbReference type="PANTHER" id="PTHR48020">
    <property type="entry name" value="PROTON MYO-INOSITOL COTRANSPORTER"/>
    <property type="match status" value="1"/>
</dbReference>
<dbReference type="InterPro" id="IPR050814">
    <property type="entry name" value="Myo-inositol_Transporter"/>
</dbReference>
<dbReference type="AlphaFoldDB" id="A0A4Y7LDW1"/>
<keyword evidence="9" id="KW-1185">Reference proteome</keyword>
<name>A0A4Y7LDW1_PAPSO</name>
<dbReference type="PROSITE" id="PS50850">
    <property type="entry name" value="MFS"/>
    <property type="match status" value="1"/>
</dbReference>
<evidence type="ECO:0000313" key="8">
    <source>
        <dbReference type="EMBL" id="RZC82389.1"/>
    </source>
</evidence>
<sequence length="532" mass="59556">MLTTSLIPQKQEDNQEQSYYLDLHGHDTTLLRKRFLVIVVALVACIGASICGYYTAIIYASFYAGEEARRPPWKYLREIDVTDMLCIHAAAFTLGALTLDKLNDSGGRLVPIASVDFIAFTFIPIGWCIGQDPFVNFWGLVFIGWAVGMVIPNLITYVSEISPPSMRGALVSTIFLQFAGGKMLYHLINLTSSTKDVETSPWKLGIVAAVIHFIVCAMMVLPESPRWLYRKGQKAKAVETLHMIRSAREVSGEVEAMESSMEAEIAKEGCIEDYDDWCDKAFPISIYFKRFDIRGRISYKRIFAGIGCLVAQQFVGMNMIMHLSYTVFNLIGPGYITKNDEEMEKVGALAIPLITSALSVVGIIFCTTLVDRCGRRRLLLVSMFGIITSLGLLSYVFRVNGQSLGIDDRIWYDNEGISPLGLLALVALAMYMIFYSLGIGTVPWIITSEIYPMKYRTVCAVIGAMAYWGSKLLIHHLFLDVVGYFIGITGTLLLLQLFSWLVGLFIYLYVPETMGFPLEDVEKLLLQQEKDI</sequence>
<keyword evidence="2" id="KW-0813">Transport</keyword>
<evidence type="ECO:0000256" key="1">
    <source>
        <dbReference type="ARBA" id="ARBA00004141"/>
    </source>
</evidence>
<feature type="transmembrane region" description="Helical" evidence="6">
    <location>
        <begin position="109"/>
        <end position="129"/>
    </location>
</feature>
<protein>
    <recommendedName>
        <fullName evidence="7">Major facilitator superfamily (MFS) profile domain-containing protein</fullName>
    </recommendedName>
</protein>
<dbReference type="GO" id="GO:0005366">
    <property type="term" value="F:myo-inositol:proton symporter activity"/>
    <property type="evidence" value="ECO:0007669"/>
    <property type="project" value="TreeGrafter"/>
</dbReference>
<dbReference type="InterPro" id="IPR005828">
    <property type="entry name" value="MFS_sugar_transport-like"/>
</dbReference>
<feature type="transmembrane region" description="Helical" evidence="6">
    <location>
        <begin position="302"/>
        <end position="326"/>
    </location>
</feature>
<dbReference type="EMBL" id="CM010725">
    <property type="protein sequence ID" value="RZC82389.1"/>
    <property type="molecule type" value="Genomic_DNA"/>
</dbReference>
<evidence type="ECO:0000256" key="6">
    <source>
        <dbReference type="SAM" id="Phobius"/>
    </source>
</evidence>
<dbReference type="PANTHER" id="PTHR48020:SF24">
    <property type="entry name" value="INOSITOL TRANSPORTER 4"/>
    <property type="match status" value="1"/>
</dbReference>
<proteinExistence type="predicted"/>
<dbReference type="STRING" id="3469.A0A4Y7LDW1"/>
<evidence type="ECO:0000256" key="5">
    <source>
        <dbReference type="ARBA" id="ARBA00023136"/>
    </source>
</evidence>
<feature type="domain" description="Major facilitator superfamily (MFS) profile" evidence="7">
    <location>
        <begin position="40"/>
        <end position="514"/>
    </location>
</feature>
<feature type="transmembrane region" description="Helical" evidence="6">
    <location>
        <begin position="346"/>
        <end position="366"/>
    </location>
</feature>
<feature type="transmembrane region" description="Helical" evidence="6">
    <location>
        <begin position="378"/>
        <end position="397"/>
    </location>
</feature>
<evidence type="ECO:0000256" key="4">
    <source>
        <dbReference type="ARBA" id="ARBA00022989"/>
    </source>
</evidence>
<dbReference type="OrthoDB" id="508119at2759"/>
<dbReference type="SUPFAM" id="SSF103473">
    <property type="entry name" value="MFS general substrate transporter"/>
    <property type="match status" value="1"/>
</dbReference>
<keyword evidence="3 6" id="KW-0812">Transmembrane</keyword>
<feature type="transmembrane region" description="Helical" evidence="6">
    <location>
        <begin position="35"/>
        <end position="59"/>
    </location>
</feature>
<keyword evidence="4 6" id="KW-1133">Transmembrane helix</keyword>
<dbReference type="Pfam" id="PF00083">
    <property type="entry name" value="Sugar_tr"/>
    <property type="match status" value="1"/>
</dbReference>
<dbReference type="PRINTS" id="PR00171">
    <property type="entry name" value="SUGRTRNSPORT"/>
</dbReference>
<evidence type="ECO:0000313" key="9">
    <source>
        <dbReference type="Proteomes" id="UP000316621"/>
    </source>
</evidence>
<dbReference type="GO" id="GO:0016020">
    <property type="term" value="C:membrane"/>
    <property type="evidence" value="ECO:0007669"/>
    <property type="project" value="UniProtKB-SubCell"/>
</dbReference>
<dbReference type="Gene3D" id="1.20.1250.20">
    <property type="entry name" value="MFS general substrate transporter like domains"/>
    <property type="match status" value="1"/>
</dbReference>
<accession>A0A4Y7LDW1</accession>
<dbReference type="Gramene" id="RZC82389">
    <property type="protein sequence ID" value="RZC82389"/>
    <property type="gene ID" value="C5167_045174"/>
</dbReference>
<feature type="transmembrane region" description="Helical" evidence="6">
    <location>
        <begin position="417"/>
        <end position="446"/>
    </location>
</feature>
<evidence type="ECO:0000256" key="2">
    <source>
        <dbReference type="ARBA" id="ARBA00022448"/>
    </source>
</evidence>
<dbReference type="InterPro" id="IPR036259">
    <property type="entry name" value="MFS_trans_sf"/>
</dbReference>
<keyword evidence="5 6" id="KW-0472">Membrane</keyword>
<feature type="transmembrane region" description="Helical" evidence="6">
    <location>
        <begin position="458"/>
        <end position="478"/>
    </location>
</feature>
<feature type="transmembrane region" description="Helical" evidence="6">
    <location>
        <begin position="135"/>
        <end position="157"/>
    </location>
</feature>
<reference evidence="8 9" key="1">
    <citation type="journal article" date="2018" name="Science">
        <title>The opium poppy genome and morphinan production.</title>
        <authorList>
            <person name="Guo L."/>
            <person name="Winzer T."/>
            <person name="Yang X."/>
            <person name="Li Y."/>
            <person name="Ning Z."/>
            <person name="He Z."/>
            <person name="Teodor R."/>
            <person name="Lu Y."/>
            <person name="Bowser T.A."/>
            <person name="Graham I.A."/>
            <person name="Ye K."/>
        </authorList>
    </citation>
    <scope>NUCLEOTIDE SEQUENCE [LARGE SCALE GENOMIC DNA]</scope>
    <source>
        <strain evidence="9">cv. HN1</strain>
        <tissue evidence="8">Leaves</tissue>
    </source>
</reference>
<comment type="subcellular location">
    <subcellularLocation>
        <location evidence="1">Membrane</location>
        <topology evidence="1">Multi-pass membrane protein</topology>
    </subcellularLocation>
</comment>
<dbReference type="InterPro" id="IPR003663">
    <property type="entry name" value="Sugar/inositol_transpt"/>
</dbReference>
<organism evidence="8 9">
    <name type="scientific">Papaver somniferum</name>
    <name type="common">Opium poppy</name>
    <dbReference type="NCBI Taxonomy" id="3469"/>
    <lineage>
        <taxon>Eukaryota</taxon>
        <taxon>Viridiplantae</taxon>
        <taxon>Streptophyta</taxon>
        <taxon>Embryophyta</taxon>
        <taxon>Tracheophyta</taxon>
        <taxon>Spermatophyta</taxon>
        <taxon>Magnoliopsida</taxon>
        <taxon>Ranunculales</taxon>
        <taxon>Papaveraceae</taxon>
        <taxon>Papaveroideae</taxon>
        <taxon>Papaver</taxon>
    </lineage>
</organism>
<evidence type="ECO:0000259" key="7">
    <source>
        <dbReference type="PROSITE" id="PS50850"/>
    </source>
</evidence>
<evidence type="ECO:0000256" key="3">
    <source>
        <dbReference type="ARBA" id="ARBA00022692"/>
    </source>
</evidence>
<dbReference type="Proteomes" id="UP000316621">
    <property type="component" value="Chromosome 11"/>
</dbReference>
<gene>
    <name evidence="8" type="ORF">C5167_045174</name>
</gene>